<gene>
    <name evidence="3" type="ORF">CEE75_06320</name>
</gene>
<keyword evidence="1" id="KW-0238">DNA-binding</keyword>
<feature type="domain" description="Cas12f1-like TNB" evidence="2">
    <location>
        <begin position="1"/>
        <end position="61"/>
    </location>
</feature>
<proteinExistence type="predicted"/>
<dbReference type="InterPro" id="IPR010095">
    <property type="entry name" value="Cas12f1-like_TNB"/>
</dbReference>
<evidence type="ECO:0000256" key="1">
    <source>
        <dbReference type="ARBA" id="ARBA00023125"/>
    </source>
</evidence>
<accession>A0A4R6CTC0</accession>
<protein>
    <recommendedName>
        <fullName evidence="2">Cas12f1-like TNB domain-containing protein</fullName>
    </recommendedName>
</protein>
<dbReference type="RefSeq" id="WP_080592484.1">
    <property type="nucleotide sequence ID" value="NZ_CAZZQD010000001.1"/>
</dbReference>
<evidence type="ECO:0000313" key="3">
    <source>
        <dbReference type="EMBL" id="TDN31266.1"/>
    </source>
</evidence>
<organism evidence="3 4">
    <name type="scientific">Lactobacillus crispatus</name>
    <dbReference type="NCBI Taxonomy" id="47770"/>
    <lineage>
        <taxon>Bacteria</taxon>
        <taxon>Bacillati</taxon>
        <taxon>Bacillota</taxon>
        <taxon>Bacilli</taxon>
        <taxon>Lactobacillales</taxon>
        <taxon>Lactobacillaceae</taxon>
        <taxon>Lactobacillus</taxon>
    </lineage>
</organism>
<dbReference type="EMBL" id="NKLP01000115">
    <property type="protein sequence ID" value="TDN31266.1"/>
    <property type="molecule type" value="Genomic_DNA"/>
</dbReference>
<dbReference type="GO" id="GO:0003677">
    <property type="term" value="F:DNA binding"/>
    <property type="evidence" value="ECO:0007669"/>
    <property type="project" value="UniProtKB-KW"/>
</dbReference>
<dbReference type="Proteomes" id="UP000295195">
    <property type="component" value="Unassembled WGS sequence"/>
</dbReference>
<dbReference type="Pfam" id="PF07282">
    <property type="entry name" value="Cas12f1-like_TNB"/>
    <property type="match status" value="1"/>
</dbReference>
<evidence type="ECO:0000313" key="4">
    <source>
        <dbReference type="Proteomes" id="UP000295195"/>
    </source>
</evidence>
<name>A0A4R6CTC0_9LACO</name>
<dbReference type="AlphaFoldDB" id="A0A4R6CTC0"/>
<evidence type="ECO:0000259" key="2">
    <source>
        <dbReference type="Pfam" id="PF07282"/>
    </source>
</evidence>
<comment type="caution">
    <text evidence="3">The sequence shown here is derived from an EMBL/GenBank/DDBJ whole genome shotgun (WGS) entry which is preliminary data.</text>
</comment>
<reference evidence="3 4" key="1">
    <citation type="submission" date="2017-06" db="EMBL/GenBank/DDBJ databases">
        <authorList>
            <person name="Swanenburg J."/>
            <person name="Kort R."/>
        </authorList>
    </citation>
    <scope>NUCLEOTIDE SEQUENCE [LARGE SCALE GENOMIC DNA]</scope>
    <source>
        <strain evidence="3 4">RL05</strain>
    </source>
</reference>
<sequence length="92" mass="10531">MMEYIYQDDGHLLLEVDSYDTSKACHECGMVNEKLKVGEKEWTCPNCGQVLVRDYNASLNIRDWAQDITKHPKHGKTINGSKVKDSDLLLVF</sequence>